<sequence>MMKGGGNVARRRILVIYDYFEPATQAGGPTLSCINLVRFLEPMADLWVLTGWRDLDGTPLPVQRDRWLPWGARSQVCYAHKGWSMLGVWRILRQLQPDVLYLNGVFSPLGTLLPLFLQRWLLPECRVILAPRGMLQSQALAVKALKKRLYLQGLLLPLLRRRALTVQATGPAEWADMQRLLPVADPSALVLLGNLPRMGIACRVGYRPAATRSLVTVALISPMKNILTVLQALAQVQQPMHYHLYGPVKDAPYWQHCLQAAQKLPAHVGFTYHGLCPPAEVPARLAAYDVYVQPSRSENFGHALFEALMVGLPLVTSYTTPWQQLQHKQAGWNVAGEDVAGLAAILDEAAQLKPERYAVMAGHARQLAENYLQQSGLEQGYRQLFQVTMGNAQL</sequence>
<dbReference type="Pfam" id="PF00534">
    <property type="entry name" value="Glycos_transf_1"/>
    <property type="match status" value="1"/>
</dbReference>
<reference evidence="2 3" key="2">
    <citation type="journal article" date="2012" name="Int. J. Syst. Evol. Microbiol.">
        <title>Magnetococcus marinus gen. nov., sp. nov., a marine, magnetotactic bacterium that represents a novel lineage (Magnetococcaceae fam. nov.; Magnetococcales ord. nov.) at the base of the Alphaproteobacteria.</title>
        <authorList>
            <person name="Bazylinski D.A."/>
            <person name="Williams T.J."/>
            <person name="Lefevre C.T."/>
            <person name="Berg R.J."/>
            <person name="Zhang C.L."/>
            <person name="Bowser S.S."/>
            <person name="Dean A.J."/>
            <person name="Beveridge T.J."/>
        </authorList>
    </citation>
    <scope>NUCLEOTIDE SEQUENCE [LARGE SCALE GENOMIC DNA]</scope>
    <source>
        <strain evidence="3">ATCC BAA-1437 / JCM 17883 / MC-1</strain>
    </source>
</reference>
<dbReference type="KEGG" id="mgm:Mmc1_2434"/>
<dbReference type="CAZy" id="GT4">
    <property type="family name" value="Glycosyltransferase Family 4"/>
</dbReference>
<keyword evidence="3" id="KW-1185">Reference proteome</keyword>
<dbReference type="Gene3D" id="3.40.50.2000">
    <property type="entry name" value="Glycogen Phosphorylase B"/>
    <property type="match status" value="1"/>
</dbReference>
<dbReference type="PANTHER" id="PTHR12526">
    <property type="entry name" value="GLYCOSYLTRANSFERASE"/>
    <property type="match status" value="1"/>
</dbReference>
<dbReference type="Proteomes" id="UP000002586">
    <property type="component" value="Chromosome"/>
</dbReference>
<evidence type="ECO:0000259" key="1">
    <source>
        <dbReference type="Pfam" id="PF00534"/>
    </source>
</evidence>
<dbReference type="AlphaFoldDB" id="A0LAE1"/>
<evidence type="ECO:0000313" key="3">
    <source>
        <dbReference type="Proteomes" id="UP000002586"/>
    </source>
</evidence>
<proteinExistence type="predicted"/>
<reference evidence="3" key="1">
    <citation type="journal article" date="2009" name="Appl. Environ. Microbiol.">
        <title>Complete genome sequence of the chemolithoautotrophic marine magnetotactic coccus strain MC-1.</title>
        <authorList>
            <person name="Schubbe S."/>
            <person name="Williams T.J."/>
            <person name="Xie G."/>
            <person name="Kiss H.E."/>
            <person name="Brettin T.S."/>
            <person name="Martinez D."/>
            <person name="Ross C.A."/>
            <person name="Schuler D."/>
            <person name="Cox B.L."/>
            <person name="Nealson K.H."/>
            <person name="Bazylinski D.A."/>
        </authorList>
    </citation>
    <scope>NUCLEOTIDE SEQUENCE [LARGE SCALE GENOMIC DNA]</scope>
    <source>
        <strain evidence="3">ATCC BAA-1437 / JCM 17883 / MC-1</strain>
    </source>
</reference>
<protein>
    <submittedName>
        <fullName evidence="2">Glycosyl transferase, group 1</fullName>
    </submittedName>
</protein>
<dbReference type="CDD" id="cd03801">
    <property type="entry name" value="GT4_PimA-like"/>
    <property type="match status" value="1"/>
</dbReference>
<evidence type="ECO:0000313" key="2">
    <source>
        <dbReference type="EMBL" id="ABK44934.1"/>
    </source>
</evidence>
<name>A0LAE1_MAGMM</name>
<keyword evidence="2" id="KW-0808">Transferase</keyword>
<organism evidence="2 3">
    <name type="scientific">Magnetococcus marinus (strain ATCC BAA-1437 / JCM 17883 / MC-1)</name>
    <dbReference type="NCBI Taxonomy" id="156889"/>
    <lineage>
        <taxon>Bacteria</taxon>
        <taxon>Pseudomonadati</taxon>
        <taxon>Pseudomonadota</taxon>
        <taxon>Magnetococcia</taxon>
        <taxon>Magnetococcales</taxon>
        <taxon>Magnetococcaceae</taxon>
        <taxon>Magnetococcus</taxon>
    </lineage>
</organism>
<feature type="domain" description="Glycosyl transferase family 1" evidence="1">
    <location>
        <begin position="214"/>
        <end position="359"/>
    </location>
</feature>
<dbReference type="STRING" id="156889.Mmc1_2434"/>
<accession>A0LAE1</accession>
<dbReference type="SUPFAM" id="SSF53756">
    <property type="entry name" value="UDP-Glycosyltransferase/glycogen phosphorylase"/>
    <property type="match status" value="1"/>
</dbReference>
<dbReference type="eggNOG" id="COG0438">
    <property type="taxonomic scope" value="Bacteria"/>
</dbReference>
<dbReference type="EMBL" id="CP000471">
    <property type="protein sequence ID" value="ABK44934.1"/>
    <property type="molecule type" value="Genomic_DNA"/>
</dbReference>
<dbReference type="InterPro" id="IPR001296">
    <property type="entry name" value="Glyco_trans_1"/>
</dbReference>
<gene>
    <name evidence="2" type="ordered locus">Mmc1_2434</name>
</gene>
<dbReference type="GO" id="GO:0016757">
    <property type="term" value="F:glycosyltransferase activity"/>
    <property type="evidence" value="ECO:0007669"/>
    <property type="project" value="InterPro"/>
</dbReference>
<dbReference type="HOGENOM" id="CLU_059315_0_0_5"/>